<feature type="binding site" evidence="9">
    <location>
        <position position="33"/>
    </location>
    <ligand>
        <name>ATP</name>
        <dbReference type="ChEBI" id="CHEBI:30616"/>
    </ligand>
</feature>
<dbReference type="InterPro" id="IPR046884">
    <property type="entry name" value="MnmA-like_central"/>
</dbReference>
<dbReference type="PANTHER" id="PTHR11933:SF5">
    <property type="entry name" value="MITOCHONDRIAL TRNA-SPECIFIC 2-THIOURIDYLASE 1"/>
    <property type="match status" value="1"/>
</dbReference>
<keyword evidence="5 9" id="KW-0067">ATP-binding</keyword>
<dbReference type="InterPro" id="IPR004506">
    <property type="entry name" value="MnmA-like"/>
</dbReference>
<evidence type="ECO:0000256" key="4">
    <source>
        <dbReference type="ARBA" id="ARBA00022741"/>
    </source>
</evidence>
<keyword evidence="9" id="KW-0963">Cytoplasm</keyword>
<accession>A0A7G1G6L9</accession>
<dbReference type="GO" id="GO:0103016">
    <property type="term" value="F:tRNA-uridine 2-sulfurtransferase activity"/>
    <property type="evidence" value="ECO:0007669"/>
    <property type="project" value="UniProtKB-EC"/>
</dbReference>
<reference evidence="12 13" key="1">
    <citation type="submission" date="2018-06" db="EMBL/GenBank/DDBJ databases">
        <title>Genome sequencing of Oceanotoga sp. sy52.</title>
        <authorList>
            <person name="Mori K."/>
        </authorList>
    </citation>
    <scope>NUCLEOTIDE SEQUENCE [LARGE SCALE GENOMIC DNA]</scope>
    <source>
        <strain evidence="13">sy52</strain>
    </source>
</reference>
<dbReference type="GO" id="GO:0005524">
    <property type="term" value="F:ATP binding"/>
    <property type="evidence" value="ECO:0007669"/>
    <property type="project" value="UniProtKB-KW"/>
</dbReference>
<keyword evidence="6 9" id="KW-0694">RNA-binding</keyword>
<evidence type="ECO:0000259" key="10">
    <source>
        <dbReference type="Pfam" id="PF20258"/>
    </source>
</evidence>
<dbReference type="GO" id="GO:0002143">
    <property type="term" value="P:tRNA wobble position uridine thiolation"/>
    <property type="evidence" value="ECO:0007669"/>
    <property type="project" value="TreeGrafter"/>
</dbReference>
<dbReference type="Pfam" id="PF20259">
    <property type="entry name" value="tRNA_Me_trans_M"/>
    <property type="match status" value="1"/>
</dbReference>
<gene>
    <name evidence="9 12" type="primary">mnmA</name>
    <name evidence="12" type="ORF">OSSY52_19660</name>
</gene>
<dbReference type="AlphaFoldDB" id="A0A7G1G6L9"/>
<dbReference type="PANTHER" id="PTHR11933">
    <property type="entry name" value="TRNA 5-METHYLAMINOMETHYL-2-THIOURIDYLATE -METHYLTRANSFERASE"/>
    <property type="match status" value="1"/>
</dbReference>
<feature type="site" description="Interaction with tRNA" evidence="9">
    <location>
        <position position="340"/>
    </location>
</feature>
<evidence type="ECO:0000259" key="11">
    <source>
        <dbReference type="Pfam" id="PF20259"/>
    </source>
</evidence>
<name>A0A7G1G6L9_9BACT</name>
<dbReference type="Gene3D" id="2.30.30.280">
    <property type="entry name" value="Adenine nucleotide alpha hydrolases-like domains"/>
    <property type="match status" value="1"/>
</dbReference>
<feature type="domain" description="tRNA-specific 2-thiouridylase MnmA-like central" evidence="11">
    <location>
        <begin position="219"/>
        <end position="276"/>
    </location>
</feature>
<proteinExistence type="inferred from homology"/>
<dbReference type="Gene3D" id="3.40.50.620">
    <property type="entry name" value="HUPs"/>
    <property type="match status" value="1"/>
</dbReference>
<dbReference type="GO" id="GO:0005737">
    <property type="term" value="C:cytoplasm"/>
    <property type="evidence" value="ECO:0007669"/>
    <property type="project" value="UniProtKB-SubCell"/>
</dbReference>
<dbReference type="NCBIfam" id="NF001138">
    <property type="entry name" value="PRK00143.1"/>
    <property type="match status" value="1"/>
</dbReference>
<dbReference type="HAMAP" id="MF_00144">
    <property type="entry name" value="tRNA_thiouridyl_MnmA"/>
    <property type="match status" value="1"/>
</dbReference>
<dbReference type="InterPro" id="IPR023382">
    <property type="entry name" value="MnmA-like_central_sf"/>
</dbReference>
<feature type="domain" description="tRNA-specific 2-thiouridylase MnmA-like C-terminal" evidence="10">
    <location>
        <begin position="285"/>
        <end position="357"/>
    </location>
</feature>
<keyword evidence="13" id="KW-1185">Reference proteome</keyword>
<keyword evidence="1 9" id="KW-0820">tRNA-binding</keyword>
<evidence type="ECO:0000256" key="6">
    <source>
        <dbReference type="ARBA" id="ARBA00022884"/>
    </source>
</evidence>
<dbReference type="EMBL" id="AP018712">
    <property type="protein sequence ID" value="BBE31825.1"/>
    <property type="molecule type" value="Genomic_DNA"/>
</dbReference>
<dbReference type="NCBIfam" id="TIGR00420">
    <property type="entry name" value="trmU"/>
    <property type="match status" value="1"/>
</dbReference>
<keyword evidence="3 9" id="KW-0819">tRNA processing</keyword>
<comment type="function">
    <text evidence="9">Catalyzes the 2-thiolation of uridine at the wobble position (U34) of tRNA, leading to the formation of s(2)U34.</text>
</comment>
<comment type="catalytic activity">
    <reaction evidence="8 9">
        <text>S-sulfanyl-L-cysteinyl-[protein] + uridine(34) in tRNA + AH2 + ATP = 2-thiouridine(34) in tRNA + L-cysteinyl-[protein] + A + AMP + diphosphate + H(+)</text>
        <dbReference type="Rhea" id="RHEA:47032"/>
        <dbReference type="Rhea" id="RHEA-COMP:10131"/>
        <dbReference type="Rhea" id="RHEA-COMP:11726"/>
        <dbReference type="Rhea" id="RHEA-COMP:11727"/>
        <dbReference type="Rhea" id="RHEA-COMP:11728"/>
        <dbReference type="ChEBI" id="CHEBI:13193"/>
        <dbReference type="ChEBI" id="CHEBI:15378"/>
        <dbReference type="ChEBI" id="CHEBI:17499"/>
        <dbReference type="ChEBI" id="CHEBI:29950"/>
        <dbReference type="ChEBI" id="CHEBI:30616"/>
        <dbReference type="ChEBI" id="CHEBI:33019"/>
        <dbReference type="ChEBI" id="CHEBI:61963"/>
        <dbReference type="ChEBI" id="CHEBI:65315"/>
        <dbReference type="ChEBI" id="CHEBI:87170"/>
        <dbReference type="ChEBI" id="CHEBI:456215"/>
        <dbReference type="EC" id="2.8.1.13"/>
    </reaction>
</comment>
<evidence type="ECO:0000256" key="3">
    <source>
        <dbReference type="ARBA" id="ARBA00022694"/>
    </source>
</evidence>
<organism evidence="12 13">
    <name type="scientific">Tepiditoga spiralis</name>
    <dbReference type="NCBI Taxonomy" id="2108365"/>
    <lineage>
        <taxon>Bacteria</taxon>
        <taxon>Thermotogati</taxon>
        <taxon>Thermotogota</taxon>
        <taxon>Thermotogae</taxon>
        <taxon>Petrotogales</taxon>
        <taxon>Petrotogaceae</taxon>
        <taxon>Tepiditoga</taxon>
    </lineage>
</organism>
<dbReference type="Pfam" id="PF20258">
    <property type="entry name" value="tRNA_Me_trans_C"/>
    <property type="match status" value="1"/>
</dbReference>
<dbReference type="KEGG" id="ocy:OSSY52_19660"/>
<dbReference type="EC" id="2.8.1.13" evidence="9"/>
<dbReference type="InterPro" id="IPR014729">
    <property type="entry name" value="Rossmann-like_a/b/a_fold"/>
</dbReference>
<sequence length="363" mass="41670">MPKAIMLMSGGVDSSVAAYLLKKEGYEIIGIHFKTVEDIIFSLIPEKKKVCCSPSDTNDALKVSNDIGLDDFKVISIKEEFKEKIIKYFIEEYSKGKTPNPCMLCNRYFKFGKAFDIMKELNADIVVSGHYVISEFSEKHNTYVIKKGIDEYKDQSYFLSMVKKEYLDKMYFPLGKLKKEEIRKIALNLGLTVAKKPDSQELCFIPDNNYVRYLKDAGLKIKEGNVLNLNGEVIGTHSGYTNYTIGQRTGIKYFKNASSKLYVYKLNSEKNEVTVAPKEKLYFTQMIVNKLNMFVEIEDKNVLCKIRKRNEEKKVKVIKINKNELKVIFEEPVFAITPGQFATFYDEDGIVLGSGIIQKYLED</sequence>
<keyword evidence="4 9" id="KW-0547">Nucleotide-binding</keyword>
<comment type="subcellular location">
    <subcellularLocation>
        <location evidence="9">Cytoplasm</location>
    </subcellularLocation>
</comment>
<feature type="binding site" evidence="9">
    <location>
        <position position="129"/>
    </location>
    <ligand>
        <name>ATP</name>
        <dbReference type="ChEBI" id="CHEBI:30616"/>
    </ligand>
</feature>
<dbReference type="RefSeq" id="WP_232521210.1">
    <property type="nucleotide sequence ID" value="NZ_AP018712.1"/>
</dbReference>
<feature type="site" description="Interaction with tRNA" evidence="9">
    <location>
        <position position="130"/>
    </location>
</feature>
<feature type="active site" description="Nucleophile" evidence="9">
    <location>
        <position position="105"/>
    </location>
</feature>
<protein>
    <recommendedName>
        <fullName evidence="9">tRNA-specific 2-thiouridylase MnmA</fullName>
        <ecNumber evidence="9">2.8.1.13</ecNumber>
    </recommendedName>
</protein>
<dbReference type="InterPro" id="IPR046885">
    <property type="entry name" value="MnmA-like_C"/>
</dbReference>
<evidence type="ECO:0000256" key="1">
    <source>
        <dbReference type="ARBA" id="ARBA00022555"/>
    </source>
</evidence>
<dbReference type="Proteomes" id="UP000516361">
    <property type="component" value="Chromosome"/>
</dbReference>
<comment type="similarity">
    <text evidence="9">Belongs to the MnmA/TRMU family.</text>
</comment>
<feature type="active site" description="Cysteine persulfide intermediate" evidence="9">
    <location>
        <position position="203"/>
    </location>
</feature>
<dbReference type="CDD" id="cd01998">
    <property type="entry name" value="MnmA_TRMU-like"/>
    <property type="match status" value="1"/>
</dbReference>
<dbReference type="FunCoup" id="A0A7G1G6L9">
    <property type="interactions" value="382"/>
</dbReference>
<keyword evidence="7" id="KW-1015">Disulfide bond</keyword>
<dbReference type="Pfam" id="PF03054">
    <property type="entry name" value="tRNA_Me_trans"/>
    <property type="match status" value="1"/>
</dbReference>
<evidence type="ECO:0000313" key="12">
    <source>
        <dbReference type="EMBL" id="BBE31825.1"/>
    </source>
</evidence>
<dbReference type="SUPFAM" id="SSF52402">
    <property type="entry name" value="Adenine nucleotide alpha hydrolases-like"/>
    <property type="match status" value="1"/>
</dbReference>
<evidence type="ECO:0000256" key="9">
    <source>
        <dbReference type="HAMAP-Rule" id="MF_00144"/>
    </source>
</evidence>
<dbReference type="InParanoid" id="A0A7G1G6L9"/>
<keyword evidence="2 9" id="KW-0808">Transferase</keyword>
<comment type="caution">
    <text evidence="9">Lacks conserved residue(s) required for the propagation of feature annotation.</text>
</comment>
<feature type="region of interest" description="Interaction with tRNA" evidence="9">
    <location>
        <begin position="153"/>
        <end position="155"/>
    </location>
</feature>
<dbReference type="Gene3D" id="2.40.30.10">
    <property type="entry name" value="Translation factors"/>
    <property type="match status" value="1"/>
</dbReference>
<evidence type="ECO:0000256" key="7">
    <source>
        <dbReference type="ARBA" id="ARBA00023157"/>
    </source>
</evidence>
<feature type="binding site" evidence="9">
    <location>
        <begin position="7"/>
        <end position="14"/>
    </location>
    <ligand>
        <name>ATP</name>
        <dbReference type="ChEBI" id="CHEBI:30616"/>
    </ligand>
</feature>
<evidence type="ECO:0000313" key="13">
    <source>
        <dbReference type="Proteomes" id="UP000516361"/>
    </source>
</evidence>
<evidence type="ECO:0000256" key="5">
    <source>
        <dbReference type="ARBA" id="ARBA00022840"/>
    </source>
</evidence>
<evidence type="ECO:0000256" key="8">
    <source>
        <dbReference type="ARBA" id="ARBA00051542"/>
    </source>
</evidence>
<evidence type="ECO:0000256" key="2">
    <source>
        <dbReference type="ARBA" id="ARBA00022679"/>
    </source>
</evidence>
<dbReference type="GO" id="GO:0000049">
    <property type="term" value="F:tRNA binding"/>
    <property type="evidence" value="ECO:0007669"/>
    <property type="project" value="UniProtKB-KW"/>
</dbReference>